<comment type="caution">
    <text evidence="2">The sequence shown here is derived from an EMBL/GenBank/DDBJ whole genome shotgun (WGS) entry which is preliminary data.</text>
</comment>
<accession>A0ABV5P996</accession>
<feature type="region of interest" description="Disordered" evidence="1">
    <location>
        <begin position="1"/>
        <end position="23"/>
    </location>
</feature>
<evidence type="ECO:0000256" key="1">
    <source>
        <dbReference type="SAM" id="MobiDB-lite"/>
    </source>
</evidence>
<evidence type="ECO:0000313" key="2">
    <source>
        <dbReference type="EMBL" id="MFB9519772.1"/>
    </source>
</evidence>
<dbReference type="NCBIfam" id="NF041823">
    <property type="entry name" value="daptide_RRE"/>
    <property type="match status" value="1"/>
</dbReference>
<dbReference type="InterPro" id="IPR049693">
    <property type="entry name" value="Daptide_RRE"/>
</dbReference>
<name>A0ABV5P996_STRCM</name>
<gene>
    <name evidence="2" type="primary">mpaB</name>
    <name evidence="2" type="ORF">ACFFTU_07430</name>
</gene>
<protein>
    <submittedName>
        <fullName evidence="2">Daptide biosynthesis RiPP recognition protein</fullName>
    </submittedName>
</protein>
<evidence type="ECO:0000313" key="3">
    <source>
        <dbReference type="Proteomes" id="UP001589718"/>
    </source>
</evidence>
<sequence length="358" mass="36995">MDTTGVGSTGPGTAPAGPRTADRKRLKDHLISWATGAPLKGAPGPGVQTLVLSDAAHVPAVVAAGLVGPSTLLLAPDDGTGVPAPAVGYEGSLTEPGDELSNGQDFFLQTHSYASSPYMTVFGPTVVRLTDRPDFEAYLADADRALTDGVFPDFLLTSSVVLADAGALGGSHHPADGPSVRLYADPDGYVSTTPTGAVLGTVDDSLDTLTRRFAELGPDEAALGAVVPQDIRDQALRSRPFLPRYLKAITAMRILMAHGRTGLKVSGFGARLTPELAGAAADLDDAALPLVVHGDSGTYMVISGRLFAVRRETARALECLLAAPERVTALVPAAELDVLDELLAQHGVRLNPLQAVAA</sequence>
<feature type="compositionally biased region" description="Low complexity" evidence="1">
    <location>
        <begin position="1"/>
        <end position="19"/>
    </location>
</feature>
<dbReference type="RefSeq" id="WP_345221508.1">
    <property type="nucleotide sequence ID" value="NZ_BAAAXE010000013.1"/>
</dbReference>
<proteinExistence type="predicted"/>
<organism evidence="2 3">
    <name type="scientific">Streptomyces cremeus</name>
    <dbReference type="NCBI Taxonomy" id="66881"/>
    <lineage>
        <taxon>Bacteria</taxon>
        <taxon>Bacillati</taxon>
        <taxon>Actinomycetota</taxon>
        <taxon>Actinomycetes</taxon>
        <taxon>Kitasatosporales</taxon>
        <taxon>Streptomycetaceae</taxon>
        <taxon>Streptomyces</taxon>
    </lineage>
</organism>
<keyword evidence="3" id="KW-1185">Reference proteome</keyword>
<reference evidence="2 3" key="1">
    <citation type="submission" date="2024-09" db="EMBL/GenBank/DDBJ databases">
        <authorList>
            <person name="Sun Q."/>
            <person name="Mori K."/>
        </authorList>
    </citation>
    <scope>NUCLEOTIDE SEQUENCE [LARGE SCALE GENOMIC DNA]</scope>
    <source>
        <strain evidence="2 3">JCM 4362</strain>
    </source>
</reference>
<dbReference type="EMBL" id="JBHMCR010000004">
    <property type="protein sequence ID" value="MFB9519772.1"/>
    <property type="molecule type" value="Genomic_DNA"/>
</dbReference>
<dbReference type="Proteomes" id="UP001589718">
    <property type="component" value="Unassembled WGS sequence"/>
</dbReference>